<dbReference type="Gene3D" id="3.20.20.80">
    <property type="entry name" value="Glycosidases"/>
    <property type="match status" value="2"/>
</dbReference>
<accession>A0A3S5GYG4</accession>
<evidence type="ECO:0000259" key="2">
    <source>
        <dbReference type="SMART" id="SM00642"/>
    </source>
</evidence>
<dbReference type="PANTHER" id="PTHR47786">
    <property type="entry name" value="ALPHA-1,4-GLUCAN:MALTOSE-1-PHOSPHATE MALTOSYLTRANSFERASE"/>
    <property type="match status" value="1"/>
</dbReference>
<protein>
    <submittedName>
        <fullName evidence="3">Alpha amylase catalytic region</fullName>
    </submittedName>
</protein>
<dbReference type="SMART" id="SM00642">
    <property type="entry name" value="Aamy"/>
    <property type="match status" value="1"/>
</dbReference>
<feature type="domain" description="Glycosyl hydrolase family 13 catalytic" evidence="2">
    <location>
        <begin position="167"/>
        <end position="600"/>
    </location>
</feature>
<reference evidence="3" key="1">
    <citation type="journal article" date="2018" name="J. Ind. Microbiol. Biotechnol.">
        <title>Genome mining reveals uncommon alkylpyrones as type III PKS products from myxobacteria.</title>
        <authorList>
            <person name="Hug J.J."/>
            <person name="Panter F."/>
            <person name="Krug D."/>
            <person name="Muller R."/>
        </authorList>
    </citation>
    <scope>NUCLEOTIDE SEQUENCE</scope>
    <source>
        <strain evidence="3">MSr9315</strain>
    </source>
</reference>
<sequence length="726" mass="81429">MTAHSSWEPSRGHAAPPSSGASYLRRAERYRARKDLKQILGDGTKWRANELIRPFVFRAPDDAPRIARSAGLEGFLHTKLEIERDLGDAALIGQVDDFFRYLDVLLSPVPLAAPLRRELAGLSAALLPAEEISRRLNELLIRSVRELRGHLEALDESAWGRSAVVYMILARAYNRPKPGLGFFESLDAAELDRIRRETHANVIWLLDVFEIGETRRWGSGGGSPYSIVGYRVKAELGGDAAMKRFVDRAHHAGLRVMTDFIPNHTALDSDLVRERPELALHIVPPPGLDDEEIMAGVPREAHAPHAPVYYLVEAPRGGGRRILVHHPRTDFGEDTWIDMAQLDYSRPEVRAWQIEQALRLFDELGIDGIRRDMSYEQVEARFFERWLRILDSEKRSAGVAPWARHETDRLITELRARRRALEGREFWEEFNDALKSRFGHAFAIDEAYACTTELSRAGSDGVYNKNDHDVGMGQRGLYDAMVSRDPEAIREALRHVAFRAWQRGGAAMVNFVGTHDAGEGNPVDRFGPMFRAAAATALLLRPVLVYNGLEQGVGQARNIIADRERSSDLAKAIPFDVRAVIDWREEDPENRAFVRMILAKGEEHRDLLARGAMTVHEPCAPTPIVAWSIGRRDPSDGAQRALLVAANFSEQRACGRFRVTRPVLGPFGAFEPRADRLYMLRDCAAPGAGEASGRHARAGAQLLEDGLFIRLEGGQVHIFEIEEVEY</sequence>
<dbReference type="InterPro" id="IPR017853">
    <property type="entry name" value="GH"/>
</dbReference>
<dbReference type="AlphaFoldDB" id="A0A3S5GYG4"/>
<organism evidence="3">
    <name type="scientific">Phaselicystis flava</name>
    <dbReference type="NCBI Taxonomy" id="525924"/>
    <lineage>
        <taxon>Bacteria</taxon>
        <taxon>Pseudomonadati</taxon>
        <taxon>Myxococcota</taxon>
        <taxon>Polyangia</taxon>
        <taxon>Polyangiales</taxon>
        <taxon>Phaselicystidaceae</taxon>
        <taxon>Phaselicystis</taxon>
    </lineage>
</organism>
<proteinExistence type="predicted"/>
<dbReference type="EMBL" id="MH908922">
    <property type="protein sequence ID" value="AYM54401.1"/>
    <property type="molecule type" value="Genomic_DNA"/>
</dbReference>
<feature type="region of interest" description="Disordered" evidence="1">
    <location>
        <begin position="1"/>
        <end position="21"/>
    </location>
</feature>
<name>A0A3S5GYG4_9BACT</name>
<dbReference type="GO" id="GO:0005975">
    <property type="term" value="P:carbohydrate metabolic process"/>
    <property type="evidence" value="ECO:0007669"/>
    <property type="project" value="InterPro"/>
</dbReference>
<dbReference type="SUPFAM" id="SSF51445">
    <property type="entry name" value="(Trans)glycosidases"/>
    <property type="match status" value="1"/>
</dbReference>
<dbReference type="PANTHER" id="PTHR47786:SF2">
    <property type="entry name" value="GLYCOSYL HYDROLASE FAMILY 13 CATALYTIC DOMAIN-CONTAINING PROTEIN"/>
    <property type="match status" value="1"/>
</dbReference>
<evidence type="ECO:0000256" key="1">
    <source>
        <dbReference type="SAM" id="MobiDB-lite"/>
    </source>
</evidence>
<dbReference type="Pfam" id="PF00128">
    <property type="entry name" value="Alpha-amylase"/>
    <property type="match status" value="1"/>
</dbReference>
<evidence type="ECO:0000313" key="3">
    <source>
        <dbReference type="EMBL" id="AYM54401.1"/>
    </source>
</evidence>
<dbReference type="InterPro" id="IPR006047">
    <property type="entry name" value="GH13_cat_dom"/>
</dbReference>